<accession>A0A346Y073</accession>
<organism evidence="5 6">
    <name type="scientific">Euzebya pacifica</name>
    <dbReference type="NCBI Taxonomy" id="1608957"/>
    <lineage>
        <taxon>Bacteria</taxon>
        <taxon>Bacillati</taxon>
        <taxon>Actinomycetota</taxon>
        <taxon>Nitriliruptoria</taxon>
        <taxon>Euzebyales</taxon>
    </lineage>
</organism>
<dbReference type="Gene3D" id="3.40.250.10">
    <property type="entry name" value="Rhodanese-like domain"/>
    <property type="match status" value="2"/>
</dbReference>
<reference evidence="5 6" key="1">
    <citation type="submission" date="2018-09" db="EMBL/GenBank/DDBJ databases">
        <title>Complete genome sequence of Euzebya sp. DY32-46 isolated from seawater of Pacific Ocean.</title>
        <authorList>
            <person name="Xu L."/>
            <person name="Wu Y.-H."/>
            <person name="Xu X.-W."/>
        </authorList>
    </citation>
    <scope>NUCLEOTIDE SEQUENCE [LARGE SCALE GENOMIC DNA]</scope>
    <source>
        <strain evidence="5 6">DY32-46</strain>
    </source>
</reference>
<dbReference type="Pfam" id="PF00581">
    <property type="entry name" value="Rhodanese"/>
    <property type="match status" value="2"/>
</dbReference>
<dbReference type="InterPro" id="IPR001763">
    <property type="entry name" value="Rhodanese-like_dom"/>
</dbReference>
<evidence type="ECO:0000313" key="5">
    <source>
        <dbReference type="EMBL" id="AXV07870.1"/>
    </source>
</evidence>
<sequence length="283" mass="31303">MPTNPDALVTTDWVADHSDDTSVVVIDVDEDIEAYSRSHIPGSIGFDWKDDFQDPVRRTFLGPEGFAALMDANGITNDTHVVVYGGNNNWFAAYAYWYFKIYGHEKVALMDGGRKKWELEGRKLTDETTTVTPTSGYVTQEPDADIRARREQVLAEYVGAPDGVALVDVRSPAEFSGETTAPPHLPLEAAMVPGHIPGATNVPWATAVNPDTGEFKSIEQLKEVYEGKGLDGNDEIVAYCRIGERSAHSWFVLHELLGYDRVRNYDGSWTEYGSLVDVPVEKG</sequence>
<dbReference type="InterPro" id="IPR001307">
    <property type="entry name" value="Thiosulphate_STrfase_CS"/>
</dbReference>
<keyword evidence="3 5" id="KW-0808">Transferase</keyword>
<evidence type="ECO:0000256" key="1">
    <source>
        <dbReference type="ARBA" id="ARBA00022737"/>
    </source>
</evidence>
<dbReference type="EMBL" id="CP031165">
    <property type="protein sequence ID" value="AXV07870.1"/>
    <property type="molecule type" value="Genomic_DNA"/>
</dbReference>
<evidence type="ECO:0000313" key="6">
    <source>
        <dbReference type="Proteomes" id="UP000264006"/>
    </source>
</evidence>
<protein>
    <recommendedName>
        <fullName evidence="3">Sulfurtransferase</fullName>
    </recommendedName>
</protein>
<keyword evidence="6" id="KW-1185">Reference proteome</keyword>
<dbReference type="Proteomes" id="UP000264006">
    <property type="component" value="Chromosome"/>
</dbReference>
<dbReference type="InterPro" id="IPR036873">
    <property type="entry name" value="Rhodanese-like_dom_sf"/>
</dbReference>
<dbReference type="RefSeq" id="WP_114594209.1">
    <property type="nucleotide sequence ID" value="NZ_CP031165.1"/>
</dbReference>
<dbReference type="PANTHER" id="PTHR43855:SF1">
    <property type="entry name" value="THIOSULFATE SULFURTRANSFERASE"/>
    <property type="match status" value="1"/>
</dbReference>
<evidence type="ECO:0000256" key="3">
    <source>
        <dbReference type="RuleBase" id="RU000507"/>
    </source>
</evidence>
<keyword evidence="1" id="KW-0677">Repeat</keyword>
<dbReference type="OrthoDB" id="9781034at2"/>
<evidence type="ECO:0000259" key="4">
    <source>
        <dbReference type="PROSITE" id="PS50206"/>
    </source>
</evidence>
<evidence type="ECO:0000256" key="2">
    <source>
        <dbReference type="ARBA" id="ARBA00047549"/>
    </source>
</evidence>
<dbReference type="GO" id="GO:0004792">
    <property type="term" value="F:thiosulfate-cyanide sulfurtransferase activity"/>
    <property type="evidence" value="ECO:0007669"/>
    <property type="project" value="UniProtKB-EC"/>
</dbReference>
<dbReference type="InterPro" id="IPR051126">
    <property type="entry name" value="Thiosulfate_sulfurtransferase"/>
</dbReference>
<name>A0A346Y073_9ACTN</name>
<gene>
    <name evidence="5" type="ORF">DVS28_a3194</name>
</gene>
<feature type="domain" description="Rhodanese" evidence="4">
    <location>
        <begin position="19"/>
        <end position="126"/>
    </location>
</feature>
<comment type="catalytic activity">
    <reaction evidence="2">
        <text>thiosulfate + hydrogen cyanide = thiocyanate + sulfite + 2 H(+)</text>
        <dbReference type="Rhea" id="RHEA:16881"/>
        <dbReference type="ChEBI" id="CHEBI:15378"/>
        <dbReference type="ChEBI" id="CHEBI:17359"/>
        <dbReference type="ChEBI" id="CHEBI:18022"/>
        <dbReference type="ChEBI" id="CHEBI:18407"/>
        <dbReference type="ChEBI" id="CHEBI:33542"/>
        <dbReference type="EC" id="2.8.1.1"/>
    </reaction>
</comment>
<feature type="domain" description="Rhodanese" evidence="4">
    <location>
        <begin position="160"/>
        <end position="281"/>
    </location>
</feature>
<dbReference type="PANTHER" id="PTHR43855">
    <property type="entry name" value="THIOSULFATE SULFURTRANSFERASE"/>
    <property type="match status" value="1"/>
</dbReference>
<dbReference type="AlphaFoldDB" id="A0A346Y073"/>
<dbReference type="PROSITE" id="PS50206">
    <property type="entry name" value="RHODANESE_3"/>
    <property type="match status" value="2"/>
</dbReference>
<dbReference type="KEGG" id="euz:DVS28_a3194"/>
<dbReference type="PROSITE" id="PS00683">
    <property type="entry name" value="RHODANESE_2"/>
    <property type="match status" value="1"/>
</dbReference>
<proteinExistence type="predicted"/>
<dbReference type="CDD" id="cd01448">
    <property type="entry name" value="TST_Repeat_1"/>
    <property type="match status" value="1"/>
</dbReference>
<dbReference type="SMART" id="SM00450">
    <property type="entry name" value="RHOD"/>
    <property type="match status" value="2"/>
</dbReference>
<dbReference type="SUPFAM" id="SSF52821">
    <property type="entry name" value="Rhodanese/Cell cycle control phosphatase"/>
    <property type="match status" value="2"/>
</dbReference>
<dbReference type="CDD" id="cd01449">
    <property type="entry name" value="TST_Repeat_2"/>
    <property type="match status" value="1"/>
</dbReference>